<dbReference type="OrthoDB" id="9790048at2"/>
<keyword evidence="7" id="KW-0564">Palmitate</keyword>
<evidence type="ECO:0000256" key="5">
    <source>
        <dbReference type="ARBA" id="ARBA00022592"/>
    </source>
</evidence>
<dbReference type="RefSeq" id="WP_128745102.1">
    <property type="nucleotide sequence ID" value="NZ_CP035281.1"/>
</dbReference>
<keyword evidence="6" id="KW-0732">Signal</keyword>
<evidence type="ECO:0000256" key="2">
    <source>
        <dbReference type="ARBA" id="ARBA00004193"/>
    </source>
</evidence>
<organism evidence="12 13">
    <name type="scientific">Aminipila luticellarii</name>
    <dbReference type="NCBI Taxonomy" id="2507160"/>
    <lineage>
        <taxon>Bacteria</taxon>
        <taxon>Bacillati</taxon>
        <taxon>Bacillota</taxon>
        <taxon>Clostridia</taxon>
        <taxon>Peptostreptococcales</taxon>
        <taxon>Anaerovoracaceae</taxon>
        <taxon>Aminipila</taxon>
    </lineage>
</organism>
<dbReference type="SUPFAM" id="SSF53850">
    <property type="entry name" value="Periplasmic binding protein-like II"/>
    <property type="match status" value="1"/>
</dbReference>
<evidence type="ECO:0000313" key="12">
    <source>
        <dbReference type="EMBL" id="QAT42452.1"/>
    </source>
</evidence>
<dbReference type="PANTHER" id="PTHR30570:SF1">
    <property type="entry name" value="PHOSPHATE-BINDING PROTEIN PSTS"/>
    <property type="match status" value="1"/>
</dbReference>
<feature type="compositionally biased region" description="Basic and acidic residues" evidence="9">
    <location>
        <begin position="24"/>
        <end position="123"/>
    </location>
</feature>
<keyword evidence="10" id="KW-1133">Transmembrane helix</keyword>
<reference evidence="12 13" key="1">
    <citation type="submission" date="2019-01" db="EMBL/GenBank/DDBJ databases">
        <title>Draft genomes of a novel of Aminipila strains.</title>
        <authorList>
            <person name="Ma S."/>
        </authorList>
    </citation>
    <scope>NUCLEOTIDE SEQUENCE [LARGE SCALE GENOMIC DNA]</scope>
    <source>
        <strain evidence="13">JN-39</strain>
    </source>
</reference>
<evidence type="ECO:0000256" key="8">
    <source>
        <dbReference type="ARBA" id="ARBA00023288"/>
    </source>
</evidence>
<dbReference type="Gene3D" id="3.40.190.10">
    <property type="entry name" value="Periplasmic binding protein-like II"/>
    <property type="match status" value="2"/>
</dbReference>
<feature type="region of interest" description="Disordered" evidence="9">
    <location>
        <begin position="1"/>
        <end position="127"/>
    </location>
</feature>
<dbReference type="PANTHER" id="PTHR30570">
    <property type="entry name" value="PERIPLASMIC PHOSPHATE BINDING COMPONENT OF PHOSPHATE ABC TRANSPORTER"/>
    <property type="match status" value="1"/>
</dbReference>
<accession>A0A410PU22</accession>
<keyword evidence="5" id="KW-0813">Transport</keyword>
<evidence type="ECO:0000256" key="10">
    <source>
        <dbReference type="SAM" id="Phobius"/>
    </source>
</evidence>
<dbReference type="GO" id="GO:0005886">
    <property type="term" value="C:plasma membrane"/>
    <property type="evidence" value="ECO:0007669"/>
    <property type="project" value="UniProtKB-SubCell"/>
</dbReference>
<comment type="subcellular location">
    <subcellularLocation>
        <location evidence="2">Cell membrane</location>
        <topology evidence="2">Lipid-anchor</topology>
    </subcellularLocation>
</comment>
<evidence type="ECO:0000256" key="4">
    <source>
        <dbReference type="ARBA" id="ARBA00011529"/>
    </source>
</evidence>
<feature type="region of interest" description="Disordered" evidence="9">
    <location>
        <begin position="182"/>
        <end position="202"/>
    </location>
</feature>
<feature type="transmembrane region" description="Helical" evidence="10">
    <location>
        <begin position="142"/>
        <end position="163"/>
    </location>
</feature>
<keyword evidence="8" id="KW-0449">Lipoprotein</keyword>
<sequence>MVNNSKDAIEEEAFEIKKTKKSKQTPEEKAVKNKQKVERAANARVRRAEAQVRRAEQASRDKEKSSEKKQKEKDKKASNKIKAQEKKVKQKEKKQAQKETGKIKKQEKKEKLEAQKMQKKAELAARTPLQKRVDRKLKMKRILPKVIVLLALGILVFVGVRFGSQLIHFAEEKFPAISSLHKTDSDKKAEKSADQKTEKADEETAELYIGGNTALKDFYSEALKEFLGSEGKETEKYCSAFNTGDAYKSLIAGKQDLILAAPPTEKELEMAKKAKLELQKAPVLNGGFVFLVHKDNPVESLTMPQLKGIYSGTITNWKELGGKDEPIVAYQRAENTGSQRGMYQYVVKKEEIMKTSIKMKVGDTEAVVKDISSEKGGIGYSYYYYVARLKNKNDVKMIAVNGVEPAKETIEYAQYPLTTYTYVVIAEKEDGSSMEGTKEEERLTKIDFIRWLLSEDGQKLAEKKGFIKHSNR</sequence>
<dbReference type="AlphaFoldDB" id="A0A410PU22"/>
<dbReference type="GO" id="GO:0006817">
    <property type="term" value="P:phosphate ion transport"/>
    <property type="evidence" value="ECO:0007669"/>
    <property type="project" value="UniProtKB-KW"/>
</dbReference>
<keyword evidence="10" id="KW-0812">Transmembrane</keyword>
<evidence type="ECO:0000313" key="13">
    <source>
        <dbReference type="Proteomes" id="UP000287601"/>
    </source>
</evidence>
<dbReference type="InterPro" id="IPR050811">
    <property type="entry name" value="Phosphate_ABC_transporter"/>
</dbReference>
<evidence type="ECO:0000259" key="11">
    <source>
        <dbReference type="Pfam" id="PF12849"/>
    </source>
</evidence>
<keyword evidence="5" id="KW-0592">Phosphate transport</keyword>
<evidence type="ECO:0000256" key="3">
    <source>
        <dbReference type="ARBA" id="ARBA00008725"/>
    </source>
</evidence>
<name>A0A410PU22_9FIRM</name>
<comment type="similarity">
    <text evidence="3">Belongs to the PstS family.</text>
</comment>
<dbReference type="InterPro" id="IPR024370">
    <property type="entry name" value="PBP_domain"/>
</dbReference>
<proteinExistence type="inferred from homology"/>
<keyword evidence="10" id="KW-0472">Membrane</keyword>
<evidence type="ECO:0000256" key="1">
    <source>
        <dbReference type="ARBA" id="ARBA00002841"/>
    </source>
</evidence>
<dbReference type="Pfam" id="PF12849">
    <property type="entry name" value="PBP_like_2"/>
    <property type="match status" value="1"/>
</dbReference>
<protein>
    <recommendedName>
        <fullName evidence="11">PBP domain-containing protein</fullName>
    </recommendedName>
</protein>
<evidence type="ECO:0000256" key="6">
    <source>
        <dbReference type="ARBA" id="ARBA00022729"/>
    </source>
</evidence>
<feature type="compositionally biased region" description="Basic and acidic residues" evidence="9">
    <location>
        <begin position="182"/>
        <end position="199"/>
    </location>
</feature>
<comment type="subunit">
    <text evidence="4">The complex is composed of two ATP-binding proteins (PstB), two transmembrane proteins (PstC and PstA) and a solute-binding protein (PstS).</text>
</comment>
<dbReference type="Proteomes" id="UP000287601">
    <property type="component" value="Chromosome"/>
</dbReference>
<evidence type="ECO:0000256" key="7">
    <source>
        <dbReference type="ARBA" id="ARBA00023139"/>
    </source>
</evidence>
<comment type="function">
    <text evidence="1">Part of the ABC transporter complex PstSACB involved in phosphate import.</text>
</comment>
<dbReference type="EMBL" id="CP035281">
    <property type="protein sequence ID" value="QAT42452.1"/>
    <property type="molecule type" value="Genomic_DNA"/>
</dbReference>
<feature type="domain" description="PBP" evidence="11">
    <location>
        <begin position="204"/>
        <end position="455"/>
    </location>
</feature>
<keyword evidence="13" id="KW-1185">Reference proteome</keyword>
<gene>
    <name evidence="12" type="ORF">EQM06_03970</name>
</gene>
<dbReference type="KEGG" id="amij:EQM06_03970"/>
<evidence type="ECO:0000256" key="9">
    <source>
        <dbReference type="SAM" id="MobiDB-lite"/>
    </source>
</evidence>